<feature type="chain" id="PRO_5045761931" description="PEP-CTERM sorting domain-containing protein" evidence="2">
    <location>
        <begin position="24"/>
        <end position="239"/>
    </location>
</feature>
<feature type="signal peptide" evidence="2">
    <location>
        <begin position="1"/>
        <end position="23"/>
    </location>
</feature>
<keyword evidence="2" id="KW-0732">Signal</keyword>
<evidence type="ECO:0000256" key="2">
    <source>
        <dbReference type="SAM" id="SignalP"/>
    </source>
</evidence>
<dbReference type="RefSeq" id="WP_149497051.1">
    <property type="nucleotide sequence ID" value="NZ_JASZZN010000021.1"/>
</dbReference>
<protein>
    <recommendedName>
        <fullName evidence="5">PEP-CTERM sorting domain-containing protein</fullName>
    </recommendedName>
</protein>
<keyword evidence="4" id="KW-1185">Reference proteome</keyword>
<gene>
    <name evidence="3" type="ORF">QTN89_23485</name>
</gene>
<evidence type="ECO:0000313" key="4">
    <source>
        <dbReference type="Proteomes" id="UP001239462"/>
    </source>
</evidence>
<evidence type="ECO:0000256" key="1">
    <source>
        <dbReference type="SAM" id="Phobius"/>
    </source>
</evidence>
<dbReference type="Proteomes" id="UP001239462">
    <property type="component" value="Unassembled WGS sequence"/>
</dbReference>
<keyword evidence="1" id="KW-0472">Membrane</keyword>
<evidence type="ECO:0000313" key="3">
    <source>
        <dbReference type="EMBL" id="MDM4018433.1"/>
    </source>
</evidence>
<name>A0ABT7PPK4_9BACT</name>
<dbReference type="EMBL" id="JASZZN010000021">
    <property type="protein sequence ID" value="MDM4018433.1"/>
    <property type="molecule type" value="Genomic_DNA"/>
</dbReference>
<reference evidence="3 4" key="1">
    <citation type="submission" date="2023-06" db="EMBL/GenBank/DDBJ databases">
        <title>Roseiconus lacunae JC819 isolated from Gulf of Mannar region, Tamil Nadu.</title>
        <authorList>
            <person name="Pk S."/>
            <person name="Ch S."/>
            <person name="Ch V.R."/>
        </authorList>
    </citation>
    <scope>NUCLEOTIDE SEQUENCE [LARGE SCALE GENOMIC DNA]</scope>
    <source>
        <strain evidence="3 4">JC819</strain>
    </source>
</reference>
<organism evidence="3 4">
    <name type="scientific">Roseiconus lacunae</name>
    <dbReference type="NCBI Taxonomy" id="2605694"/>
    <lineage>
        <taxon>Bacteria</taxon>
        <taxon>Pseudomonadati</taxon>
        <taxon>Planctomycetota</taxon>
        <taxon>Planctomycetia</taxon>
        <taxon>Pirellulales</taxon>
        <taxon>Pirellulaceae</taxon>
        <taxon>Roseiconus</taxon>
    </lineage>
</organism>
<evidence type="ECO:0008006" key="5">
    <source>
        <dbReference type="Google" id="ProtNLM"/>
    </source>
</evidence>
<comment type="caution">
    <text evidence="3">The sequence shown here is derived from an EMBL/GenBank/DDBJ whole genome shotgun (WGS) entry which is preliminary data.</text>
</comment>
<sequence>MRRLPAFLVVLLWVTHSPPPANAELIGAGQISFHATAIQDITLNGGTVINPGAEIVISDVVGTGIAGLNIGDQVGDTIPIISVFGWEFVGTDTSGVVNGDFRFGNIPPFTGADYSGQITNVVQDNTDPGFATGDPSSFLSGNYSVSGDSFAFEVLTGESAGLLLTTDPAQGFSFTSTFDGLPPSAGTVITSSGDLDIYFGTELVGFSSNRRIIVTAIPEPGGVACLLLLTALVTGRRRR</sequence>
<accession>A0ABT7PPK4</accession>
<feature type="transmembrane region" description="Helical" evidence="1">
    <location>
        <begin position="212"/>
        <end position="233"/>
    </location>
</feature>
<keyword evidence="1" id="KW-1133">Transmembrane helix</keyword>
<keyword evidence="1" id="KW-0812">Transmembrane</keyword>
<proteinExistence type="predicted"/>